<evidence type="ECO:0000313" key="5">
    <source>
        <dbReference type="EMBL" id="CUN26912.1"/>
    </source>
</evidence>
<accession>A0A173VHS4</accession>
<dbReference type="Gene3D" id="3.40.30.10">
    <property type="entry name" value="Glutaredoxin"/>
    <property type="match status" value="1"/>
</dbReference>
<dbReference type="InterPro" id="IPR036282">
    <property type="entry name" value="Glutathione-S-Trfase_C_sf"/>
</dbReference>
<dbReference type="Pfam" id="PF13409">
    <property type="entry name" value="GST_N_2"/>
    <property type="match status" value="1"/>
</dbReference>
<dbReference type="SFLD" id="SFLDS00019">
    <property type="entry name" value="Glutathione_Transferase_(cytos"/>
    <property type="match status" value="1"/>
</dbReference>
<dbReference type="InterPro" id="IPR047047">
    <property type="entry name" value="GST_Omega-like_C"/>
</dbReference>
<dbReference type="GO" id="GO:0005737">
    <property type="term" value="C:cytoplasm"/>
    <property type="evidence" value="ECO:0007669"/>
    <property type="project" value="TreeGrafter"/>
</dbReference>
<evidence type="ECO:0000256" key="1">
    <source>
        <dbReference type="PIRSR" id="PIRSR015753-1"/>
    </source>
</evidence>
<dbReference type="InterPro" id="IPR036249">
    <property type="entry name" value="Thioredoxin-like_sf"/>
</dbReference>
<evidence type="ECO:0000313" key="6">
    <source>
        <dbReference type="Proteomes" id="UP000095597"/>
    </source>
</evidence>
<organism evidence="5 6">
    <name type="scientific">Dorea longicatena</name>
    <dbReference type="NCBI Taxonomy" id="88431"/>
    <lineage>
        <taxon>Bacteria</taxon>
        <taxon>Bacillati</taxon>
        <taxon>Bacillota</taxon>
        <taxon>Clostridia</taxon>
        <taxon>Lachnospirales</taxon>
        <taxon>Lachnospiraceae</taxon>
        <taxon>Dorea</taxon>
    </lineage>
</organism>
<dbReference type="AlphaFoldDB" id="A0A173VHS4"/>
<dbReference type="Pfam" id="PF13410">
    <property type="entry name" value="GST_C_2"/>
    <property type="match status" value="1"/>
</dbReference>
<dbReference type="CDD" id="cd03190">
    <property type="entry name" value="GST_C_Omega_like"/>
    <property type="match status" value="1"/>
</dbReference>
<dbReference type="OrthoDB" id="9769158at2"/>
<dbReference type="InterPro" id="IPR040079">
    <property type="entry name" value="Glutathione_S-Trfase"/>
</dbReference>
<feature type="site" description="Lowers pKa of active site Cys" evidence="3">
    <location>
        <position position="244"/>
    </location>
</feature>
<dbReference type="PANTHER" id="PTHR32419:SF6">
    <property type="entry name" value="GLUTATHIONE S-TRANSFERASE OMEGA-LIKE 1-RELATED"/>
    <property type="match status" value="1"/>
</dbReference>
<protein>
    <recommendedName>
        <fullName evidence="4">GST C-terminal domain-containing protein</fullName>
    </recommendedName>
</protein>
<dbReference type="PANTHER" id="PTHR32419">
    <property type="entry name" value="GLUTATHIONYL-HYDROQUINONE REDUCTASE"/>
    <property type="match status" value="1"/>
</dbReference>
<gene>
    <name evidence="5" type="ORF">ERS852573_03039</name>
</gene>
<feature type="active site" description="Nucleophile" evidence="1">
    <location>
        <position position="52"/>
    </location>
</feature>
<dbReference type="PIRSF" id="PIRSF015753">
    <property type="entry name" value="GST"/>
    <property type="match status" value="1"/>
</dbReference>
<feature type="domain" description="GST C-terminal" evidence="4">
    <location>
        <begin position="163"/>
        <end position="287"/>
    </location>
</feature>
<proteinExistence type="predicted"/>
<evidence type="ECO:0000259" key="4">
    <source>
        <dbReference type="PROSITE" id="PS50405"/>
    </source>
</evidence>
<name>A0A173VHS4_9FIRM</name>
<reference evidence="5 6" key="1">
    <citation type="submission" date="2015-09" db="EMBL/GenBank/DDBJ databases">
        <authorList>
            <consortium name="Pathogen Informatics"/>
        </authorList>
    </citation>
    <scope>NUCLEOTIDE SEQUENCE [LARGE SCALE GENOMIC DNA]</scope>
    <source>
        <strain evidence="5 6">2789STDY5834961</strain>
    </source>
</reference>
<feature type="site" description="Lowers pKa of active site Cys" evidence="3">
    <location>
        <position position="287"/>
    </location>
</feature>
<dbReference type="SUPFAM" id="SSF52833">
    <property type="entry name" value="Thioredoxin-like"/>
    <property type="match status" value="1"/>
</dbReference>
<dbReference type="SUPFAM" id="SSF47616">
    <property type="entry name" value="GST C-terminal domain-like"/>
    <property type="match status" value="1"/>
</dbReference>
<dbReference type="EMBL" id="CYXO01000029">
    <property type="protein sequence ID" value="CUN26912.1"/>
    <property type="molecule type" value="Genomic_DNA"/>
</dbReference>
<evidence type="ECO:0000256" key="2">
    <source>
        <dbReference type="PIRSR" id="PIRSR015753-2"/>
    </source>
</evidence>
<feature type="binding site" evidence="2">
    <location>
        <begin position="120"/>
        <end position="123"/>
    </location>
    <ligand>
        <name>glutathione</name>
        <dbReference type="ChEBI" id="CHEBI:57925"/>
    </ligand>
</feature>
<sequence length="321" mass="37551">MRISSDKWTGKEVDKSGKFVRQKNRFDTPFGEEEGQLPVEAGRYRLLWAPVCPWAHRSIIVRKLLGLEDVISVGKADPKRPNVSRSDWAFTLDEGDVDPVLGIHYISEVYLKADPDYQGRFTVPALVDLKTKKVVNNDYFHLTLYFETAWKKYHKPGAPDLYPEELREEIDTLNDIIFREVNNGVYKAGFARNQEAYEEAYHMVFNRLDWLEERLADRRYLFGDKITESDVRLYVTLARFDVAYHNIFRVNKKRLRDYDNLWAYARDLYQTPGFGDTTDFAAIKKHYHIDCNPGNIHQIIAKGPDEEAWLLPHGREKLSEK</sequence>
<dbReference type="RefSeq" id="WP_055215469.1">
    <property type="nucleotide sequence ID" value="NZ_CP094679.1"/>
</dbReference>
<dbReference type="InterPro" id="IPR004045">
    <property type="entry name" value="Glutathione_S-Trfase_N"/>
</dbReference>
<dbReference type="InterPro" id="IPR016639">
    <property type="entry name" value="GST_Omega/GSH"/>
</dbReference>
<dbReference type="SFLD" id="SFLDG01206">
    <property type="entry name" value="Xi.1"/>
    <property type="match status" value="1"/>
</dbReference>
<dbReference type="InterPro" id="IPR010987">
    <property type="entry name" value="Glutathione-S-Trfase_C-like"/>
</dbReference>
<evidence type="ECO:0000256" key="3">
    <source>
        <dbReference type="PIRSR" id="PIRSR015753-3"/>
    </source>
</evidence>
<dbReference type="Proteomes" id="UP000095597">
    <property type="component" value="Unassembled WGS sequence"/>
</dbReference>
<feature type="active site" description="Proton donor/acceptor" evidence="1">
    <location>
        <position position="186"/>
    </location>
</feature>
<dbReference type="PROSITE" id="PS50405">
    <property type="entry name" value="GST_CTER"/>
    <property type="match status" value="1"/>
</dbReference>
<dbReference type="SFLD" id="SFLDG01148">
    <property type="entry name" value="Xi_(cytGST)"/>
    <property type="match status" value="1"/>
</dbReference>
<dbReference type="Gene3D" id="1.20.1050.10">
    <property type="match status" value="1"/>
</dbReference>
<dbReference type="GO" id="GO:0004364">
    <property type="term" value="F:glutathione transferase activity"/>
    <property type="evidence" value="ECO:0007669"/>
    <property type="project" value="InterPro"/>
</dbReference>
<feature type="binding site" evidence="2">
    <location>
        <position position="88"/>
    </location>
    <ligand>
        <name>glutathione</name>
        <dbReference type="ChEBI" id="CHEBI:57925"/>
    </ligand>
</feature>